<organism evidence="10 11">
    <name type="scientific">Galendromus occidentalis</name>
    <name type="common">western predatory mite</name>
    <dbReference type="NCBI Taxonomy" id="34638"/>
    <lineage>
        <taxon>Eukaryota</taxon>
        <taxon>Metazoa</taxon>
        <taxon>Ecdysozoa</taxon>
        <taxon>Arthropoda</taxon>
        <taxon>Chelicerata</taxon>
        <taxon>Arachnida</taxon>
        <taxon>Acari</taxon>
        <taxon>Parasitiformes</taxon>
        <taxon>Mesostigmata</taxon>
        <taxon>Gamasina</taxon>
        <taxon>Phytoseioidea</taxon>
        <taxon>Phytoseiidae</taxon>
        <taxon>Typhlodrominae</taxon>
        <taxon>Galendromus</taxon>
    </lineage>
</organism>
<dbReference type="SUPFAM" id="SSF56574">
    <property type="entry name" value="Serpins"/>
    <property type="match status" value="1"/>
</dbReference>
<protein>
    <submittedName>
        <fullName evidence="11">Uncharacterized protein LOC100907269</fullName>
    </submittedName>
</protein>
<keyword evidence="4 6" id="KW-1015">Disulfide bond</keyword>
<dbReference type="KEGG" id="goe:100907269"/>
<evidence type="ECO:0000313" key="10">
    <source>
        <dbReference type="Proteomes" id="UP000694867"/>
    </source>
</evidence>
<feature type="domain" description="Thyroglobulin type-1" evidence="9">
    <location>
        <begin position="90"/>
        <end position="157"/>
    </location>
</feature>
<evidence type="ECO:0000256" key="8">
    <source>
        <dbReference type="SAM" id="SignalP"/>
    </source>
</evidence>
<dbReference type="InterPro" id="IPR042185">
    <property type="entry name" value="Serpin_sf_2"/>
</dbReference>
<keyword evidence="10" id="KW-1185">Reference proteome</keyword>
<dbReference type="Pfam" id="PF00086">
    <property type="entry name" value="Thyroglobulin_1"/>
    <property type="match status" value="1"/>
</dbReference>
<dbReference type="GeneID" id="100907269"/>
<dbReference type="InterPro" id="IPR000215">
    <property type="entry name" value="Serpin_fam"/>
</dbReference>
<dbReference type="InterPro" id="IPR036186">
    <property type="entry name" value="Serpin_sf"/>
</dbReference>
<sequence>MWHYWTIIALTCSSLVAKAQYKLDHNCAVNRQIALNKAALPVPDAGIQFVPDCSPSGIDYYPLQCLAWDFCACSSAEGRMLTNWTRGLKGCDCLVAQDKARQVGSFVPQCDSVDRFTELQCNEQNGRCWRVDPQTGLVIRQKKRFPTHHGLPPPPAAAPKPHDLADLLRKREIANHNRIEPLRVEPVRVAPARVEPARVEPARIETGKVEPVRFEPAGVEPARSEIVRIEPPRVESVRHEPVKVEPVRIEAGGLEPGRSEFARPELVRNEPNEGQRETMSPIEMYRPSVHVILSNGTVVGTAIPVNGTLVILREGDLEKFVDSRAGKCVSPRDIEQSSLRVPQELNVVATERLNEAIGDFSIRLLKKNLGYDANVNSIFSASSISSALGMCLLGAQGETQKQPLGFDEISVEDIKRGYEQSSSSISVKTGAESRDGYIISQANREQVAASKRGLPSERHLKWKTSSTLDGFRGVWQKQMKKVNLSPLFRRSSQDLESEPVELTMPQFRVETVFDLGSTLAGLCMPLAFATDAGFGNIHSDQVQGRGVRISKIVHKATITIDEKGTDSAAATAAAVRLISAANAPSKTIIIDRPSLCLIVPEENRSRLPLYTSIVRELRMRPGTMKDVGLQLLVNHRKYPRFRLSQYLLC</sequence>
<comment type="caution">
    <text evidence="6">Lacks conserved residue(s) required for the propagation of feature annotation.</text>
</comment>
<dbReference type="PANTHER" id="PTHR11461:SF211">
    <property type="entry name" value="GH10112P-RELATED"/>
    <property type="match status" value="1"/>
</dbReference>
<accession>A0AAJ6VWJ6</accession>
<keyword evidence="8" id="KW-0732">Signal</keyword>
<feature type="chain" id="PRO_5042583651" evidence="8">
    <location>
        <begin position="22"/>
        <end position="649"/>
    </location>
</feature>
<feature type="signal peptide" evidence="8">
    <location>
        <begin position="1"/>
        <end position="21"/>
    </location>
</feature>
<dbReference type="Pfam" id="PF00079">
    <property type="entry name" value="Serpin"/>
    <property type="match status" value="2"/>
</dbReference>
<dbReference type="InterPro" id="IPR042178">
    <property type="entry name" value="Serpin_sf_1"/>
</dbReference>
<dbReference type="InterPro" id="IPR036857">
    <property type="entry name" value="Thyroglobulin_1_sf"/>
</dbReference>
<comment type="similarity">
    <text evidence="1 7">Belongs to the serpin family.</text>
</comment>
<dbReference type="RefSeq" id="XP_003740349.1">
    <property type="nucleotide sequence ID" value="XM_003740301.1"/>
</dbReference>
<evidence type="ECO:0000256" key="6">
    <source>
        <dbReference type="PROSITE-ProRule" id="PRU00500"/>
    </source>
</evidence>
<dbReference type="Gene3D" id="3.30.497.10">
    <property type="entry name" value="Antithrombin, subunit I, domain 2"/>
    <property type="match status" value="2"/>
</dbReference>
<evidence type="ECO:0000256" key="1">
    <source>
        <dbReference type="ARBA" id="ARBA00009500"/>
    </source>
</evidence>
<evidence type="ECO:0000256" key="2">
    <source>
        <dbReference type="ARBA" id="ARBA00022690"/>
    </source>
</evidence>
<keyword evidence="5" id="KW-0325">Glycoprotein</keyword>
<evidence type="ECO:0000256" key="7">
    <source>
        <dbReference type="RuleBase" id="RU000411"/>
    </source>
</evidence>
<evidence type="ECO:0000256" key="5">
    <source>
        <dbReference type="ARBA" id="ARBA00023180"/>
    </source>
</evidence>
<evidence type="ECO:0000256" key="4">
    <source>
        <dbReference type="ARBA" id="ARBA00023157"/>
    </source>
</evidence>
<evidence type="ECO:0000256" key="3">
    <source>
        <dbReference type="ARBA" id="ARBA00022900"/>
    </source>
</evidence>
<dbReference type="InterPro" id="IPR000716">
    <property type="entry name" value="Thyroglobulin_1"/>
</dbReference>
<dbReference type="Gene3D" id="2.30.39.10">
    <property type="entry name" value="Alpha-1-antitrypsin, domain 1"/>
    <property type="match status" value="1"/>
</dbReference>
<dbReference type="GO" id="GO:0005615">
    <property type="term" value="C:extracellular space"/>
    <property type="evidence" value="ECO:0007669"/>
    <property type="project" value="InterPro"/>
</dbReference>
<proteinExistence type="inferred from homology"/>
<keyword evidence="3" id="KW-0722">Serine protease inhibitor</keyword>
<dbReference type="PROSITE" id="PS51162">
    <property type="entry name" value="THYROGLOBULIN_1_2"/>
    <property type="match status" value="1"/>
</dbReference>
<evidence type="ECO:0000259" key="9">
    <source>
        <dbReference type="PROSITE" id="PS51162"/>
    </source>
</evidence>
<dbReference type="GO" id="GO:0004867">
    <property type="term" value="F:serine-type endopeptidase inhibitor activity"/>
    <property type="evidence" value="ECO:0007669"/>
    <property type="project" value="UniProtKB-KW"/>
</dbReference>
<dbReference type="PANTHER" id="PTHR11461">
    <property type="entry name" value="SERINE PROTEASE INHIBITOR, SERPIN"/>
    <property type="match status" value="1"/>
</dbReference>
<reference evidence="11" key="1">
    <citation type="submission" date="2025-08" db="UniProtKB">
        <authorList>
            <consortium name="RefSeq"/>
        </authorList>
    </citation>
    <scope>IDENTIFICATION</scope>
</reference>
<feature type="disulfide bond" evidence="6">
    <location>
        <begin position="121"/>
        <end position="128"/>
    </location>
</feature>
<dbReference type="Gene3D" id="4.10.800.10">
    <property type="entry name" value="Thyroglobulin type-1"/>
    <property type="match status" value="1"/>
</dbReference>
<gene>
    <name evidence="11" type="primary">LOC100907269</name>
</gene>
<dbReference type="Proteomes" id="UP000694867">
    <property type="component" value="Unplaced"/>
</dbReference>
<dbReference type="SMART" id="SM00093">
    <property type="entry name" value="SERPIN"/>
    <property type="match status" value="1"/>
</dbReference>
<dbReference type="AlphaFoldDB" id="A0AAJ6VWJ6"/>
<name>A0AAJ6VWJ6_9ACAR</name>
<evidence type="ECO:0000313" key="11">
    <source>
        <dbReference type="RefSeq" id="XP_003740349.1"/>
    </source>
</evidence>
<dbReference type="InterPro" id="IPR023796">
    <property type="entry name" value="Serpin_dom"/>
</dbReference>
<dbReference type="SUPFAM" id="SSF57610">
    <property type="entry name" value="Thyroglobulin type-1 domain"/>
    <property type="match status" value="2"/>
</dbReference>
<keyword evidence="2" id="KW-0646">Protease inhibitor</keyword>